<reference evidence="2" key="1">
    <citation type="journal article" date="2019" name="Int. J. Syst. Evol. Microbiol.">
        <title>The Global Catalogue of Microorganisms (GCM) 10K type strain sequencing project: providing services to taxonomists for standard genome sequencing and annotation.</title>
        <authorList>
            <consortium name="The Broad Institute Genomics Platform"/>
            <consortium name="The Broad Institute Genome Sequencing Center for Infectious Disease"/>
            <person name="Wu L."/>
            <person name="Ma J."/>
        </authorList>
    </citation>
    <scope>NUCLEOTIDE SEQUENCE [LARGE SCALE GENOMIC DNA]</scope>
    <source>
        <strain evidence="2">CGMCC 1.15180</strain>
    </source>
</reference>
<dbReference type="RefSeq" id="WP_376886616.1">
    <property type="nucleotide sequence ID" value="NZ_JBHUHR010000038.1"/>
</dbReference>
<proteinExistence type="predicted"/>
<evidence type="ECO:0000313" key="1">
    <source>
        <dbReference type="EMBL" id="MFD2035683.1"/>
    </source>
</evidence>
<evidence type="ECO:0008006" key="3">
    <source>
        <dbReference type="Google" id="ProtNLM"/>
    </source>
</evidence>
<comment type="caution">
    <text evidence="1">The sequence shown here is derived from an EMBL/GenBank/DDBJ whole genome shotgun (WGS) entry which is preliminary data.</text>
</comment>
<protein>
    <recommendedName>
        <fullName evidence="3">SH3 domain-containing protein</fullName>
    </recommendedName>
</protein>
<dbReference type="Proteomes" id="UP001597361">
    <property type="component" value="Unassembled WGS sequence"/>
</dbReference>
<accession>A0ABW4VQU6</accession>
<gene>
    <name evidence="1" type="ORF">ACFSKL_12840</name>
</gene>
<keyword evidence="2" id="KW-1185">Reference proteome</keyword>
<dbReference type="EMBL" id="JBHUHR010000038">
    <property type="protein sequence ID" value="MFD2035683.1"/>
    <property type="molecule type" value="Genomic_DNA"/>
</dbReference>
<name>A0ABW4VQU6_9BACT</name>
<sequence>MKTIYLYFIILFMGFGTLYGQDQELSEEQYAILNLELIDGLVYEQTIFAFYWHNYLTSEWLGEQNGTCNQGNNSFKTSEISKHIEEETLIKLKNSLKNESKARVLSPHMLLSDQVKLVSDYGSIDVRRVSSPVIEGDIAILIIKEKGVWIEKINFYKKNNKGIWEKFCGVDILESTGTKGISYLN</sequence>
<organism evidence="1 2">
    <name type="scientific">Belliella marina</name>
    <dbReference type="NCBI Taxonomy" id="1644146"/>
    <lineage>
        <taxon>Bacteria</taxon>
        <taxon>Pseudomonadati</taxon>
        <taxon>Bacteroidota</taxon>
        <taxon>Cytophagia</taxon>
        <taxon>Cytophagales</taxon>
        <taxon>Cyclobacteriaceae</taxon>
        <taxon>Belliella</taxon>
    </lineage>
</organism>
<evidence type="ECO:0000313" key="2">
    <source>
        <dbReference type="Proteomes" id="UP001597361"/>
    </source>
</evidence>